<dbReference type="eggNOG" id="COG5421">
    <property type="taxonomic scope" value="Bacteria"/>
</dbReference>
<name>A0A081C6Q5_VECG1</name>
<sequence length="332" mass="37799">MNKINQLNFSRQKVQLESGSIPQKRSLSISPFYPESVRDGPLFEPVPSVQTRLIGYAPILKFFMERCQLISLIDRHVPCDPRRTGLTHGEACVAMITGIFHQVFPLDAISKFATATDILQVILPHIPPDAYFDDRLGDTLDAIYNAGLGDLELILTRHMLKECTITVNSLHDDTTTAGAFPLFQQAYDGNTTDVNTYLEQWQYLIELLGHRDFLFVADSKLLSKENMAFLHPHEGRFLASVSMYASYKTWVEEALANHAAEALLPYKQRLNRGFEVACPITHEDETYDFRLLIFYDAELFARRNQSLAHRLTQTTAALEALRGKLNRYQLKT</sequence>
<dbReference type="EMBL" id="DF820472">
    <property type="protein sequence ID" value="GAK60260.1"/>
    <property type="molecule type" value="Genomic_DNA"/>
</dbReference>
<accession>A0A081C6Q5</accession>
<dbReference type="AlphaFoldDB" id="A0A081C6Q5"/>
<dbReference type="Pfam" id="PF14104">
    <property type="entry name" value="DUF4277"/>
    <property type="match status" value="1"/>
</dbReference>
<dbReference type="Proteomes" id="UP000030661">
    <property type="component" value="Unassembled WGS sequence"/>
</dbReference>
<dbReference type="InterPro" id="IPR025457">
    <property type="entry name" value="DUF4277"/>
</dbReference>
<protein>
    <submittedName>
        <fullName evidence="2">Transposase, IS4 family</fullName>
    </submittedName>
</protein>
<evidence type="ECO:0000313" key="2">
    <source>
        <dbReference type="EMBL" id="GAK60260.1"/>
    </source>
</evidence>
<dbReference type="HOGENOM" id="CLU_835916_0_0_0"/>
<proteinExistence type="predicted"/>
<gene>
    <name evidence="2" type="ORF">U27_00151</name>
</gene>
<evidence type="ECO:0000259" key="1">
    <source>
        <dbReference type="Pfam" id="PF14104"/>
    </source>
</evidence>
<feature type="domain" description="DUF4277" evidence="1">
    <location>
        <begin position="50"/>
        <end position="151"/>
    </location>
</feature>
<organism evidence="2">
    <name type="scientific">Vecturithrix granuli</name>
    <dbReference type="NCBI Taxonomy" id="1499967"/>
    <lineage>
        <taxon>Bacteria</taxon>
        <taxon>Candidatus Moduliflexota</taxon>
        <taxon>Candidatus Vecturitrichia</taxon>
        <taxon>Candidatus Vecturitrichales</taxon>
        <taxon>Candidatus Vecturitrichaceae</taxon>
        <taxon>Candidatus Vecturithrix</taxon>
    </lineage>
</organism>
<reference evidence="2" key="1">
    <citation type="journal article" date="2015" name="PeerJ">
        <title>First genomic representation of candidate bacterial phylum KSB3 points to enhanced environmental sensing as a trigger of wastewater bulking.</title>
        <authorList>
            <person name="Sekiguchi Y."/>
            <person name="Ohashi A."/>
            <person name="Parks D.H."/>
            <person name="Yamauchi T."/>
            <person name="Tyson G.W."/>
            <person name="Hugenholtz P."/>
        </authorList>
    </citation>
    <scope>NUCLEOTIDE SEQUENCE [LARGE SCALE GENOMIC DNA]</scope>
</reference>
<evidence type="ECO:0000313" key="3">
    <source>
        <dbReference type="Proteomes" id="UP000030661"/>
    </source>
</evidence>
<keyword evidence="3" id="KW-1185">Reference proteome</keyword>